<accession>A0A508A7Q5</accession>
<dbReference type="PANTHER" id="PTHR30250:SF11">
    <property type="entry name" value="O-ANTIGEN TRANSPORTER-RELATED"/>
    <property type="match status" value="1"/>
</dbReference>
<dbReference type="EMBL" id="VICD02000242">
    <property type="protein sequence ID" value="KAB8173368.1"/>
    <property type="molecule type" value="Genomic_DNA"/>
</dbReference>
<evidence type="ECO:0000256" key="3">
    <source>
        <dbReference type="ARBA" id="ARBA00022692"/>
    </source>
</evidence>
<reference evidence="6 7" key="1">
    <citation type="submission" date="2019-10" db="EMBL/GenBank/DDBJ databases">
        <title>Lysobacter alkalisoli sp. nov., isolated from saline-alkaline soil.</title>
        <authorList>
            <person name="Sun J.-Q."/>
        </authorList>
    </citation>
    <scope>NUCLEOTIDE SEQUENCE [LARGE SCALE GENOMIC DNA]</scope>
    <source>
        <strain evidence="6 7">KCTC 42381</strain>
    </source>
</reference>
<dbReference type="InterPro" id="IPR002797">
    <property type="entry name" value="Polysacc_synth"/>
</dbReference>
<evidence type="ECO:0000256" key="5">
    <source>
        <dbReference type="ARBA" id="ARBA00023136"/>
    </source>
</evidence>
<keyword evidence="2" id="KW-1003">Cell membrane</keyword>
<comment type="caution">
    <text evidence="6">The sequence shown here is derived from an EMBL/GenBank/DDBJ whole genome shotgun (WGS) entry which is preliminary data.</text>
</comment>
<organism evidence="6 7">
    <name type="scientific">Marilutibacter maris</name>
    <dbReference type="NCBI Taxonomy" id="1605891"/>
    <lineage>
        <taxon>Bacteria</taxon>
        <taxon>Pseudomonadati</taxon>
        <taxon>Pseudomonadota</taxon>
        <taxon>Gammaproteobacteria</taxon>
        <taxon>Lysobacterales</taxon>
        <taxon>Lysobacteraceae</taxon>
        <taxon>Marilutibacter</taxon>
    </lineage>
</organism>
<keyword evidence="4" id="KW-1133">Transmembrane helix</keyword>
<keyword evidence="5" id="KW-0472">Membrane</keyword>
<dbReference type="AlphaFoldDB" id="A0A508A7Q5"/>
<evidence type="ECO:0000256" key="1">
    <source>
        <dbReference type="ARBA" id="ARBA00004651"/>
    </source>
</evidence>
<keyword evidence="3" id="KW-0812">Transmembrane</keyword>
<evidence type="ECO:0000256" key="2">
    <source>
        <dbReference type="ARBA" id="ARBA00022475"/>
    </source>
</evidence>
<gene>
    <name evidence="6" type="ORF">FKV24_014085</name>
</gene>
<dbReference type="Proteomes" id="UP000320431">
    <property type="component" value="Unassembled WGS sequence"/>
</dbReference>
<dbReference type="PANTHER" id="PTHR30250">
    <property type="entry name" value="PST FAMILY PREDICTED COLANIC ACID TRANSPORTER"/>
    <property type="match status" value="1"/>
</dbReference>
<sequence>MGAQANVSLGRHYLRYSSATVLIMAAGFVSFPALTRMLDNTQYGILGYFDTWLMLAIAVVKLGGQHAILRLYPFGGDEARLRHFATNLVLVPMVVSLLLWGALALVAMGVVGFGGVKVSPVFWGALVLMPLLVFISHVEMTLRVSERSGLLNASRVSWRWVELVLILSFVYWIQRSAMSVYAGKIAAALLLAAGYAWWVFRNLSFSRGSLDVSAYRASLAYSLPLVVNEMVGMMLVSIDRIMLKGMLGDYASVGVYTIGSALAMQVSVIMSDPLWGAFNPVANRVHGTSGADEVRALKLRVLLPVTYVSIGVGAAIWVVGADVLEVMTGPSKRASGPVFMWLGALFALLPMLDVSGYGLLLKKRTKTVMLLTLAATAVNILLNLVWIPRFGVMGSVYATVASYLMLATSRCVFCPRELLQFPERRRLLVALGAAAMFIAAAGFARDLLGDAPLRQVIAGGVAWGLFYLLPVLALDRKLREAVFRFKSLGLA</sequence>
<dbReference type="InterPro" id="IPR050833">
    <property type="entry name" value="Poly_Biosynth_Transport"/>
</dbReference>
<name>A0A508A7Q5_9GAMM</name>
<dbReference type="RefSeq" id="WP_111266803.1">
    <property type="nucleotide sequence ID" value="NZ_CP029843.1"/>
</dbReference>
<dbReference type="GO" id="GO:0005886">
    <property type="term" value="C:plasma membrane"/>
    <property type="evidence" value="ECO:0007669"/>
    <property type="project" value="UniProtKB-SubCell"/>
</dbReference>
<evidence type="ECO:0000313" key="6">
    <source>
        <dbReference type="EMBL" id="KAB8173368.1"/>
    </source>
</evidence>
<evidence type="ECO:0000313" key="7">
    <source>
        <dbReference type="Proteomes" id="UP000320431"/>
    </source>
</evidence>
<dbReference type="OrthoDB" id="6017905at2"/>
<comment type="subcellular location">
    <subcellularLocation>
        <location evidence="1">Cell membrane</location>
        <topology evidence="1">Multi-pass membrane protein</topology>
    </subcellularLocation>
</comment>
<dbReference type="Pfam" id="PF01943">
    <property type="entry name" value="Polysacc_synt"/>
    <property type="match status" value="1"/>
</dbReference>
<protein>
    <submittedName>
        <fullName evidence="6">Oligosaccharide flippase family protein</fullName>
    </submittedName>
</protein>
<proteinExistence type="predicted"/>
<evidence type="ECO:0000256" key="4">
    <source>
        <dbReference type="ARBA" id="ARBA00022989"/>
    </source>
</evidence>